<proteinExistence type="predicted"/>
<reference evidence="2" key="1">
    <citation type="submission" date="2020-10" db="EMBL/GenBank/DDBJ databases">
        <authorList>
            <person name="Gilroy R."/>
        </authorList>
    </citation>
    <scope>NUCLEOTIDE SEQUENCE</scope>
    <source>
        <strain evidence="2">6276</strain>
    </source>
</reference>
<dbReference type="EMBL" id="DVIU01000302">
    <property type="protein sequence ID" value="HIS37868.1"/>
    <property type="molecule type" value="Genomic_DNA"/>
</dbReference>
<feature type="coiled-coil region" evidence="1">
    <location>
        <begin position="276"/>
        <end position="303"/>
    </location>
</feature>
<evidence type="ECO:0000313" key="3">
    <source>
        <dbReference type="Proteomes" id="UP000823928"/>
    </source>
</evidence>
<gene>
    <name evidence="2" type="ORF">IAC10_14790</name>
</gene>
<comment type="caution">
    <text evidence="2">The sequence shown here is derived from an EMBL/GenBank/DDBJ whole genome shotgun (WGS) entry which is preliminary data.</text>
</comment>
<dbReference type="Proteomes" id="UP000823928">
    <property type="component" value="Unassembled WGS sequence"/>
</dbReference>
<name>A0A9D1F1T6_9BACT</name>
<organism evidence="2 3">
    <name type="scientific">Candidatus Scatousia excrementigallinarum</name>
    <dbReference type="NCBI Taxonomy" id="2840935"/>
    <lineage>
        <taxon>Bacteria</taxon>
        <taxon>Candidatus Scatousia</taxon>
    </lineage>
</organism>
<sequence>MAASQARFLGLTARKTNVEYEGQQVNQQRTSLSNQSANYYNDLLGMTVPVPPSVDSYTKTVYTFEDGALTNQITAIIAQADGTYTVSYLSHWQDDFAPVAASSSIVTKSGGGYTIGSTELRELGTADPNLADNADLQQQKIEEEQAWEALLNAKYGEPAGGWLVRYVTDTSTGKETPYFYKKSDCDAATYDENGNSLSNINCYTIGSDKKTEEHKAIAGCRVEKDTSGRFISISIPDGDGNLVTYALTTSTETDQDAYNDAMNQYEHEKYLYDQSIQDINAKIEIIQAQDKNLELRLKQLDTEQDAISTEMDAVSKVIEKNTESTFKTFG</sequence>
<keyword evidence="1" id="KW-0175">Coiled coil</keyword>
<evidence type="ECO:0000313" key="2">
    <source>
        <dbReference type="EMBL" id="HIS37868.1"/>
    </source>
</evidence>
<accession>A0A9D1F1T6</accession>
<reference evidence="2" key="2">
    <citation type="journal article" date="2021" name="PeerJ">
        <title>Extensive microbial diversity within the chicken gut microbiome revealed by metagenomics and culture.</title>
        <authorList>
            <person name="Gilroy R."/>
            <person name="Ravi A."/>
            <person name="Getino M."/>
            <person name="Pursley I."/>
            <person name="Horton D.L."/>
            <person name="Alikhan N.F."/>
            <person name="Baker D."/>
            <person name="Gharbi K."/>
            <person name="Hall N."/>
            <person name="Watson M."/>
            <person name="Adriaenssens E.M."/>
            <person name="Foster-Nyarko E."/>
            <person name="Jarju S."/>
            <person name="Secka A."/>
            <person name="Antonio M."/>
            <person name="Oren A."/>
            <person name="Chaudhuri R.R."/>
            <person name="La Ragione R."/>
            <person name="Hildebrand F."/>
            <person name="Pallen M.J."/>
        </authorList>
    </citation>
    <scope>NUCLEOTIDE SEQUENCE</scope>
    <source>
        <strain evidence="2">6276</strain>
    </source>
</reference>
<protein>
    <submittedName>
        <fullName evidence="2">Uncharacterized protein</fullName>
    </submittedName>
</protein>
<dbReference type="Gene3D" id="6.10.280.220">
    <property type="match status" value="1"/>
</dbReference>
<evidence type="ECO:0000256" key="1">
    <source>
        <dbReference type="SAM" id="Coils"/>
    </source>
</evidence>
<dbReference type="AlphaFoldDB" id="A0A9D1F1T6"/>